<comment type="subcellular location">
    <subcellularLocation>
        <location evidence="1">Cell membrane</location>
        <topology evidence="1">Lipid-anchor</topology>
        <topology evidence="1">GPI-anchor</topology>
    </subcellularLocation>
</comment>
<evidence type="ECO:0000256" key="7">
    <source>
        <dbReference type="ARBA" id="ARBA00023180"/>
    </source>
</evidence>
<feature type="signal peptide" evidence="11">
    <location>
        <begin position="1"/>
        <end position="27"/>
    </location>
</feature>
<keyword evidence="4" id="KW-0336">GPI-anchor</keyword>
<sequence length="188" mass="19866">MALRNYCFILLVVVYIVLCGCGTGGSAESLAEECASKLPEVMMCVPFASGKEATPQQKCCESVTDMKKSNPACLCFMIQQIHNGTNPALQKMNIQESRLLQLPSACKIANASVSDCPKLLNLPPNSPDAAIFKNNGSTTSSPTTGGTTSSPSTSDSYGFKHGEPTFLTSAMVYVLLFVVVFSISGFGA</sequence>
<dbReference type="SUPFAM" id="SSF47699">
    <property type="entry name" value="Bifunctional inhibitor/lipid-transfer protein/seed storage 2S albumin"/>
    <property type="match status" value="1"/>
</dbReference>
<feature type="domain" description="Bifunctional inhibitor/plant lipid transfer protein/seed storage helical" evidence="12">
    <location>
        <begin position="27"/>
        <end position="116"/>
    </location>
</feature>
<dbReference type="OMA" id="NASISEC"/>
<dbReference type="InterPro" id="IPR043325">
    <property type="entry name" value="LTSS"/>
</dbReference>
<reference evidence="13 14" key="1">
    <citation type="journal article" date="2016" name="Sci. Rep.">
        <title>The genome sequence of the outbreeding globe artichoke constructed de novo incorporating a phase-aware low-pass sequencing strategy of F1 progeny.</title>
        <authorList>
            <person name="Scaglione D."/>
            <person name="Reyes-Chin-Wo S."/>
            <person name="Acquadro A."/>
            <person name="Froenicke L."/>
            <person name="Portis E."/>
            <person name="Beitel C."/>
            <person name="Tirone M."/>
            <person name="Mauro R."/>
            <person name="Lo Monaco A."/>
            <person name="Mauromicale G."/>
            <person name="Faccioli P."/>
            <person name="Cattivelli L."/>
            <person name="Rieseberg L."/>
            <person name="Michelmore R."/>
            <person name="Lanteri S."/>
        </authorList>
    </citation>
    <scope>NUCLEOTIDE SEQUENCE [LARGE SCALE GENOMIC DNA]</scope>
    <source>
        <strain evidence="13">2C</strain>
    </source>
</reference>
<keyword evidence="8" id="KW-0449">Lipoprotein</keyword>
<feature type="transmembrane region" description="Helical" evidence="10">
    <location>
        <begin position="166"/>
        <end position="186"/>
    </location>
</feature>
<evidence type="ECO:0000256" key="4">
    <source>
        <dbReference type="ARBA" id="ARBA00022622"/>
    </source>
</evidence>
<evidence type="ECO:0000256" key="5">
    <source>
        <dbReference type="ARBA" id="ARBA00022729"/>
    </source>
</evidence>
<dbReference type="STRING" id="59895.A0A124SDS6"/>
<feature type="region of interest" description="Disordered" evidence="9">
    <location>
        <begin position="130"/>
        <end position="156"/>
    </location>
</feature>
<evidence type="ECO:0000256" key="6">
    <source>
        <dbReference type="ARBA" id="ARBA00023157"/>
    </source>
</evidence>
<dbReference type="InterPro" id="IPR036312">
    <property type="entry name" value="Bifun_inhib/LTP/seed_sf"/>
</dbReference>
<keyword evidence="14" id="KW-1185">Reference proteome</keyword>
<dbReference type="Proteomes" id="UP000243975">
    <property type="component" value="Unassembled WGS sequence"/>
</dbReference>
<dbReference type="AlphaFoldDB" id="A0A124SDS6"/>
<evidence type="ECO:0000256" key="9">
    <source>
        <dbReference type="SAM" id="MobiDB-lite"/>
    </source>
</evidence>
<keyword evidence="10" id="KW-0812">Transmembrane</keyword>
<evidence type="ECO:0000256" key="10">
    <source>
        <dbReference type="SAM" id="Phobius"/>
    </source>
</evidence>
<dbReference type="Gramene" id="KVH97825">
    <property type="protein sequence ID" value="KVH97825"/>
    <property type="gene ID" value="Ccrd_000041"/>
</dbReference>
<evidence type="ECO:0000256" key="3">
    <source>
        <dbReference type="ARBA" id="ARBA00022475"/>
    </source>
</evidence>
<organism evidence="13 14">
    <name type="scientific">Cynara cardunculus var. scolymus</name>
    <name type="common">Globe artichoke</name>
    <name type="synonym">Cynara scolymus</name>
    <dbReference type="NCBI Taxonomy" id="59895"/>
    <lineage>
        <taxon>Eukaryota</taxon>
        <taxon>Viridiplantae</taxon>
        <taxon>Streptophyta</taxon>
        <taxon>Embryophyta</taxon>
        <taxon>Tracheophyta</taxon>
        <taxon>Spermatophyta</taxon>
        <taxon>Magnoliopsida</taxon>
        <taxon>eudicotyledons</taxon>
        <taxon>Gunneridae</taxon>
        <taxon>Pentapetalae</taxon>
        <taxon>asterids</taxon>
        <taxon>campanulids</taxon>
        <taxon>Asterales</taxon>
        <taxon>Asteraceae</taxon>
        <taxon>Carduoideae</taxon>
        <taxon>Cardueae</taxon>
        <taxon>Carduinae</taxon>
        <taxon>Cynara</taxon>
    </lineage>
</organism>
<dbReference type="GO" id="GO:0005886">
    <property type="term" value="C:plasma membrane"/>
    <property type="evidence" value="ECO:0007669"/>
    <property type="project" value="UniProtKB-SubCell"/>
</dbReference>
<keyword evidence="10" id="KW-1133">Transmembrane helix</keyword>
<protein>
    <submittedName>
        <fullName evidence="13">Bifunctional inhibitor/plant lipid transfer protein/seed storage helical domain-containing protein</fullName>
    </submittedName>
</protein>
<keyword evidence="10" id="KW-0472">Membrane</keyword>
<dbReference type="GO" id="GO:0098552">
    <property type="term" value="C:side of membrane"/>
    <property type="evidence" value="ECO:0007669"/>
    <property type="project" value="UniProtKB-KW"/>
</dbReference>
<gene>
    <name evidence="13" type="ORF">Ccrd_000041</name>
</gene>
<dbReference type="EMBL" id="LEKV01003817">
    <property type="protein sequence ID" value="KVH97825.1"/>
    <property type="molecule type" value="Genomic_DNA"/>
</dbReference>
<dbReference type="Gene3D" id="1.10.110.10">
    <property type="entry name" value="Plant lipid-transfer and hydrophobic proteins"/>
    <property type="match status" value="1"/>
</dbReference>
<keyword evidence="6" id="KW-1015">Disulfide bond</keyword>
<feature type="chain" id="PRO_5007176180" evidence="11">
    <location>
        <begin position="28"/>
        <end position="188"/>
    </location>
</feature>
<dbReference type="PROSITE" id="PS51257">
    <property type="entry name" value="PROKAR_LIPOPROTEIN"/>
    <property type="match status" value="1"/>
</dbReference>
<keyword evidence="7" id="KW-0325">Glycoprotein</keyword>
<keyword evidence="5 11" id="KW-0732">Signal</keyword>
<evidence type="ECO:0000256" key="11">
    <source>
        <dbReference type="SAM" id="SignalP"/>
    </source>
</evidence>
<evidence type="ECO:0000256" key="8">
    <source>
        <dbReference type="ARBA" id="ARBA00023288"/>
    </source>
</evidence>
<feature type="compositionally biased region" description="Low complexity" evidence="9">
    <location>
        <begin position="136"/>
        <end position="154"/>
    </location>
</feature>
<keyword evidence="3" id="KW-1003">Cell membrane</keyword>
<evidence type="ECO:0000259" key="12">
    <source>
        <dbReference type="Pfam" id="PF14368"/>
    </source>
</evidence>
<dbReference type="PANTHER" id="PTHR33044">
    <property type="entry name" value="BIFUNCTIONAL INHIBITOR/LIPID-TRANSFER PROTEIN/SEED STORAGE 2S ALBUMIN SUPERFAMILY PROTEIN-RELATED"/>
    <property type="match status" value="1"/>
</dbReference>
<evidence type="ECO:0000313" key="14">
    <source>
        <dbReference type="Proteomes" id="UP000243975"/>
    </source>
</evidence>
<evidence type="ECO:0000256" key="1">
    <source>
        <dbReference type="ARBA" id="ARBA00004609"/>
    </source>
</evidence>
<dbReference type="CDD" id="cd00010">
    <property type="entry name" value="AAI_LTSS"/>
    <property type="match status" value="1"/>
</dbReference>
<dbReference type="InterPro" id="IPR016140">
    <property type="entry name" value="Bifunc_inhib/LTP/seed_store"/>
</dbReference>
<accession>A0A124SDS6</accession>
<name>A0A124SDS6_CYNCS</name>
<dbReference type="OrthoDB" id="1882492at2759"/>
<proteinExistence type="inferred from homology"/>
<dbReference type="Pfam" id="PF14368">
    <property type="entry name" value="LTP_2"/>
    <property type="match status" value="1"/>
</dbReference>
<evidence type="ECO:0000313" key="13">
    <source>
        <dbReference type="EMBL" id="KVH97825.1"/>
    </source>
</evidence>
<comment type="similarity">
    <text evidence="2">Belongs to the plant LTP family.</text>
</comment>
<comment type="caution">
    <text evidence="13">The sequence shown here is derived from an EMBL/GenBank/DDBJ whole genome shotgun (WGS) entry which is preliminary data.</text>
</comment>
<evidence type="ECO:0000256" key="2">
    <source>
        <dbReference type="ARBA" id="ARBA00009748"/>
    </source>
</evidence>